<dbReference type="Gene3D" id="1.10.287.130">
    <property type="match status" value="1"/>
</dbReference>
<dbReference type="SMART" id="SM00388">
    <property type="entry name" value="HisKA"/>
    <property type="match status" value="1"/>
</dbReference>
<dbReference type="InterPro" id="IPR003661">
    <property type="entry name" value="HisK_dim/P_dom"/>
</dbReference>
<dbReference type="PROSITE" id="PS50109">
    <property type="entry name" value="HIS_KIN"/>
    <property type="match status" value="1"/>
</dbReference>
<sequence>MKKDLAFGRKPVILLVDDQPRNLQLLGNALFKNGYDVALASSGPEALELIEESPPDLVLLDVMMPEMDGYEVCRRLKESKLAPDLEVIFVTAKTQKEDILQGFTAGGVDYITKPIQIPEVLARVKSQVSLKFAKDDIRAANRKLSRVIENQQRFLSILSHDVRAPLYGLNNLLLEALENADDLEKGDLVEMVKTCEDSSRRLSSFFEDVLVWARNEAGGYEEKEVPFSLGDAFHSVESLLLPLFEKKRVKLVSAIDEGAAIICQSNAFATVLRNLLSNAVKYSDAETQVTVMGEILEGTVRVSIVDEGIGMTAERIDSLFDPDKRQSTLGTGSEKGAGVGLILCQSLIEKMGGQLKVESREGEGSRFSFEVRRYIDEN</sequence>
<dbReference type="Pfam" id="PF00072">
    <property type="entry name" value="Response_reg"/>
    <property type="match status" value="1"/>
</dbReference>
<evidence type="ECO:0000256" key="4">
    <source>
        <dbReference type="PROSITE-ProRule" id="PRU00169"/>
    </source>
</evidence>
<dbReference type="RefSeq" id="WP_185691102.1">
    <property type="nucleotide sequence ID" value="NZ_JACHVA010000016.1"/>
</dbReference>
<dbReference type="PRINTS" id="PR00344">
    <property type="entry name" value="BCTRLSENSOR"/>
</dbReference>
<dbReference type="PANTHER" id="PTHR43547">
    <property type="entry name" value="TWO-COMPONENT HISTIDINE KINASE"/>
    <property type="match status" value="1"/>
</dbReference>
<dbReference type="Gene3D" id="3.40.50.2300">
    <property type="match status" value="1"/>
</dbReference>
<dbReference type="PROSITE" id="PS50110">
    <property type="entry name" value="RESPONSE_REGULATORY"/>
    <property type="match status" value="1"/>
</dbReference>
<evidence type="ECO:0000256" key="2">
    <source>
        <dbReference type="ARBA" id="ARBA00012438"/>
    </source>
</evidence>
<protein>
    <recommendedName>
        <fullName evidence="2">histidine kinase</fullName>
        <ecNumber evidence="2">2.7.13.3</ecNumber>
    </recommendedName>
</protein>
<dbReference type="GO" id="GO:0000155">
    <property type="term" value="F:phosphorelay sensor kinase activity"/>
    <property type="evidence" value="ECO:0007669"/>
    <property type="project" value="InterPro"/>
</dbReference>
<dbReference type="SUPFAM" id="SSF52172">
    <property type="entry name" value="CheY-like"/>
    <property type="match status" value="1"/>
</dbReference>
<feature type="domain" description="Response regulatory" evidence="6">
    <location>
        <begin position="12"/>
        <end position="128"/>
    </location>
</feature>
<dbReference type="SUPFAM" id="SSF55874">
    <property type="entry name" value="ATPase domain of HSP90 chaperone/DNA topoisomerase II/histidine kinase"/>
    <property type="match status" value="1"/>
</dbReference>
<name>A0A7X1E483_9BACT</name>
<dbReference type="InterPro" id="IPR004358">
    <property type="entry name" value="Sig_transdc_His_kin-like_C"/>
</dbReference>
<dbReference type="InterPro" id="IPR036890">
    <property type="entry name" value="HATPase_C_sf"/>
</dbReference>
<dbReference type="Pfam" id="PF02518">
    <property type="entry name" value="HATPase_c"/>
    <property type="match status" value="1"/>
</dbReference>
<gene>
    <name evidence="7" type="ORF">H5P30_01005</name>
</gene>
<dbReference type="EC" id="2.7.13.3" evidence="2"/>
<keyword evidence="8" id="KW-1185">Reference proteome</keyword>
<proteinExistence type="predicted"/>
<comment type="caution">
    <text evidence="7">The sequence shown here is derived from an EMBL/GenBank/DDBJ whole genome shotgun (WGS) entry which is preliminary data.</text>
</comment>
<organism evidence="7 8">
    <name type="scientific">Puniceicoccus vermicola</name>
    <dbReference type="NCBI Taxonomy" id="388746"/>
    <lineage>
        <taxon>Bacteria</taxon>
        <taxon>Pseudomonadati</taxon>
        <taxon>Verrucomicrobiota</taxon>
        <taxon>Opitutia</taxon>
        <taxon>Puniceicoccales</taxon>
        <taxon>Puniceicoccaceae</taxon>
        <taxon>Puniceicoccus</taxon>
    </lineage>
</organism>
<dbReference type="InterPro" id="IPR011006">
    <property type="entry name" value="CheY-like_superfamily"/>
</dbReference>
<dbReference type="InterPro" id="IPR001789">
    <property type="entry name" value="Sig_transdc_resp-reg_receiver"/>
</dbReference>
<accession>A0A7X1E483</accession>
<dbReference type="SUPFAM" id="SSF47384">
    <property type="entry name" value="Homodimeric domain of signal transducing histidine kinase"/>
    <property type="match status" value="1"/>
</dbReference>
<dbReference type="Pfam" id="PF00512">
    <property type="entry name" value="HisKA"/>
    <property type="match status" value="1"/>
</dbReference>
<dbReference type="EMBL" id="JACHVA010000016">
    <property type="protein sequence ID" value="MBC2600352.1"/>
    <property type="molecule type" value="Genomic_DNA"/>
</dbReference>
<evidence type="ECO:0000313" key="8">
    <source>
        <dbReference type="Proteomes" id="UP000525652"/>
    </source>
</evidence>
<dbReference type="PANTHER" id="PTHR43547:SF2">
    <property type="entry name" value="HYBRID SIGNAL TRANSDUCTION HISTIDINE KINASE C"/>
    <property type="match status" value="1"/>
</dbReference>
<comment type="catalytic activity">
    <reaction evidence="1">
        <text>ATP + protein L-histidine = ADP + protein N-phospho-L-histidine.</text>
        <dbReference type="EC" id="2.7.13.3"/>
    </reaction>
</comment>
<reference evidence="7 8" key="1">
    <citation type="submission" date="2020-07" db="EMBL/GenBank/DDBJ databases">
        <authorList>
            <person name="Feng X."/>
        </authorList>
    </citation>
    <scope>NUCLEOTIDE SEQUENCE [LARGE SCALE GENOMIC DNA]</scope>
    <source>
        <strain evidence="7 8">JCM14086</strain>
    </source>
</reference>
<evidence type="ECO:0000313" key="7">
    <source>
        <dbReference type="EMBL" id="MBC2600352.1"/>
    </source>
</evidence>
<dbReference type="InterPro" id="IPR003594">
    <property type="entry name" value="HATPase_dom"/>
</dbReference>
<keyword evidence="7" id="KW-0418">Kinase</keyword>
<evidence type="ECO:0000256" key="1">
    <source>
        <dbReference type="ARBA" id="ARBA00000085"/>
    </source>
</evidence>
<evidence type="ECO:0000256" key="3">
    <source>
        <dbReference type="ARBA" id="ARBA00022553"/>
    </source>
</evidence>
<dbReference type="InterPro" id="IPR005467">
    <property type="entry name" value="His_kinase_dom"/>
</dbReference>
<dbReference type="Gene3D" id="3.30.565.10">
    <property type="entry name" value="Histidine kinase-like ATPase, C-terminal domain"/>
    <property type="match status" value="1"/>
</dbReference>
<dbReference type="SMART" id="SM00387">
    <property type="entry name" value="HATPase_c"/>
    <property type="match status" value="1"/>
</dbReference>
<keyword evidence="7" id="KW-0808">Transferase</keyword>
<dbReference type="Proteomes" id="UP000525652">
    <property type="component" value="Unassembled WGS sequence"/>
</dbReference>
<feature type="modified residue" description="4-aspartylphosphate" evidence="4">
    <location>
        <position position="61"/>
    </location>
</feature>
<evidence type="ECO:0000259" key="5">
    <source>
        <dbReference type="PROSITE" id="PS50109"/>
    </source>
</evidence>
<keyword evidence="3 4" id="KW-0597">Phosphoprotein</keyword>
<dbReference type="SMART" id="SM00448">
    <property type="entry name" value="REC"/>
    <property type="match status" value="1"/>
</dbReference>
<feature type="domain" description="Histidine kinase" evidence="5">
    <location>
        <begin position="157"/>
        <end position="375"/>
    </location>
</feature>
<dbReference type="InterPro" id="IPR036097">
    <property type="entry name" value="HisK_dim/P_sf"/>
</dbReference>
<evidence type="ECO:0000259" key="6">
    <source>
        <dbReference type="PROSITE" id="PS50110"/>
    </source>
</evidence>
<dbReference type="AlphaFoldDB" id="A0A7X1E483"/>
<dbReference type="CDD" id="cd19920">
    <property type="entry name" value="REC_PA4781-like"/>
    <property type="match status" value="1"/>
</dbReference>